<dbReference type="STRING" id="762486.SAMN05444411_102261"/>
<feature type="chain" id="PRO_5011633196" description="Thrombospondin type 3 repeat-containing protein" evidence="2">
    <location>
        <begin position="30"/>
        <end position="565"/>
    </location>
</feature>
<evidence type="ECO:0000256" key="1">
    <source>
        <dbReference type="SAM" id="MobiDB-lite"/>
    </source>
</evidence>
<dbReference type="RefSeq" id="WP_139170925.1">
    <property type="nucleotide sequence ID" value="NZ_FNNJ01000002.1"/>
</dbReference>
<evidence type="ECO:0000256" key="2">
    <source>
        <dbReference type="SAM" id="SignalP"/>
    </source>
</evidence>
<keyword evidence="4" id="KW-1185">Reference proteome</keyword>
<dbReference type="OrthoDB" id="10019400at2"/>
<gene>
    <name evidence="3" type="ORF">SAMN05444411_102261</name>
</gene>
<dbReference type="EMBL" id="FNNJ01000002">
    <property type="protein sequence ID" value="SDW82900.1"/>
    <property type="molecule type" value="Genomic_DNA"/>
</dbReference>
<reference evidence="3 4" key="1">
    <citation type="submission" date="2016-10" db="EMBL/GenBank/DDBJ databases">
        <authorList>
            <person name="de Groot N.N."/>
        </authorList>
    </citation>
    <scope>NUCLEOTIDE SEQUENCE [LARGE SCALE GENOMIC DNA]</scope>
    <source>
        <strain evidence="3 4">DSM 24956</strain>
    </source>
</reference>
<feature type="region of interest" description="Disordered" evidence="1">
    <location>
        <begin position="132"/>
        <end position="157"/>
    </location>
</feature>
<organism evidence="3 4">
    <name type="scientific">Lutibacter oricola</name>
    <dbReference type="NCBI Taxonomy" id="762486"/>
    <lineage>
        <taxon>Bacteria</taxon>
        <taxon>Pseudomonadati</taxon>
        <taxon>Bacteroidota</taxon>
        <taxon>Flavobacteriia</taxon>
        <taxon>Flavobacteriales</taxon>
        <taxon>Flavobacteriaceae</taxon>
        <taxon>Lutibacter</taxon>
    </lineage>
</organism>
<dbReference type="AlphaFoldDB" id="A0A1H2WQH5"/>
<keyword evidence="2" id="KW-0732">Signal</keyword>
<evidence type="ECO:0000313" key="4">
    <source>
        <dbReference type="Proteomes" id="UP000199595"/>
    </source>
</evidence>
<dbReference type="Proteomes" id="UP000199595">
    <property type="component" value="Unassembled WGS sequence"/>
</dbReference>
<proteinExistence type="predicted"/>
<protein>
    <recommendedName>
        <fullName evidence="5">Thrombospondin type 3 repeat-containing protein</fullName>
    </recommendedName>
</protein>
<evidence type="ECO:0008006" key="5">
    <source>
        <dbReference type="Google" id="ProtNLM"/>
    </source>
</evidence>
<name>A0A1H2WQH5_9FLAO</name>
<evidence type="ECO:0000313" key="3">
    <source>
        <dbReference type="EMBL" id="SDW82900.1"/>
    </source>
</evidence>
<accession>A0A1H2WQH5</accession>
<feature type="signal peptide" evidence="2">
    <location>
        <begin position="1"/>
        <end position="29"/>
    </location>
</feature>
<sequence length="565" mass="61538">MKKIISIFLKLKVFTGCLLLFIGSHSVHAQDYDEFWDELNDNWDNFEDGDCFGDCDGSNDWDFDGDGSNDWDDTGNYSGTDSDFYDDVSYLETLGVPPWEGGGIFSQVFTSESGLQAVLVFTSDGNHLSTTIFNSSTGTSGEDPYDPNNTEPDPTDEDPCVIDPINCGEDPYDPNNTEPDPTDEDYCATNYDPCICDGDCGDDYDDSDTTCPPPNCDPDTQKVDATGCGCENLPDKNWFKDKDGDGYNEIGTEPMEQPNSPGDGWVEGVSKGEDCDDNEASKWKIYNGTFSQDITSIGIGGPVTPITPSTGDDFAFGGGNSGLPAIPPSKDNLIAFTQAKSSERKISNYNPYFGSKTSPVKENLLEKSEEELFRYFEEALELLTTGSQANEALNLLLIHFKENDGGPYLNVTLSSILDFGDGDAIGGRSIGQFMNSLKLRLCDKLKVLKGQCVGEINIDLTDLKYPNFPLSDPNLIAQLGGIQGVSAYVDGEGNISALLHDTFGVSEEDAVKRDRMFMNIETGGAIGTKAMRILQTHYGKKPFVHSVKIDPISMGESGFNLIDCN</sequence>